<name>A0A4P2PVK5_SORCE</name>
<accession>A0A4P2PVK5</accession>
<sequence>MPTDREVFIIHRIPGRVRIGVGALRRDPARAEPIAEMARECPSVVDARVSPWAACLVVEHEPDAPIEAVLDELARIPELACCCGSSIDDLAPPCATPAEPPSPGRTARLVRDAAVRLNVASQAIPPPQIDLTILVPCVLVGSGLLQALMRRAPDAPHWITLIKYGVDAFVLLNHDRLQSLLASPGAPEGGETGR</sequence>
<organism evidence="1 2">
    <name type="scientific">Sorangium cellulosum</name>
    <name type="common">Polyangium cellulosum</name>
    <dbReference type="NCBI Taxonomy" id="56"/>
    <lineage>
        <taxon>Bacteria</taxon>
        <taxon>Pseudomonadati</taxon>
        <taxon>Myxococcota</taxon>
        <taxon>Polyangia</taxon>
        <taxon>Polyangiales</taxon>
        <taxon>Polyangiaceae</taxon>
        <taxon>Sorangium</taxon>
    </lineage>
</organism>
<dbReference type="RefSeq" id="WP_129346103.1">
    <property type="nucleotide sequence ID" value="NZ_CP012670.1"/>
</dbReference>
<dbReference type="EMBL" id="CP012670">
    <property type="protein sequence ID" value="AUX20729.1"/>
    <property type="molecule type" value="Genomic_DNA"/>
</dbReference>
<dbReference type="Proteomes" id="UP000295781">
    <property type="component" value="Chromosome"/>
</dbReference>
<dbReference type="OrthoDB" id="5515375at2"/>
<evidence type="ECO:0000313" key="1">
    <source>
        <dbReference type="EMBL" id="AUX20729.1"/>
    </source>
</evidence>
<evidence type="ECO:0000313" key="2">
    <source>
        <dbReference type="Proteomes" id="UP000295781"/>
    </source>
</evidence>
<dbReference type="AlphaFoldDB" id="A0A4P2PVK5"/>
<gene>
    <name evidence="1" type="ORF">SOCEGT47_012020</name>
</gene>
<protein>
    <submittedName>
        <fullName evidence="1">Uncharacterized protein</fullName>
    </submittedName>
</protein>
<reference evidence="1 2" key="1">
    <citation type="submission" date="2015-09" db="EMBL/GenBank/DDBJ databases">
        <title>Sorangium comparison.</title>
        <authorList>
            <person name="Zaburannyi N."/>
            <person name="Bunk B."/>
            <person name="Overmann J."/>
            <person name="Mueller R."/>
        </authorList>
    </citation>
    <scope>NUCLEOTIDE SEQUENCE [LARGE SCALE GENOMIC DNA]</scope>
    <source>
        <strain evidence="1 2">So ceGT47</strain>
    </source>
</reference>
<proteinExistence type="predicted"/>